<organism evidence="2 3">
    <name type="scientific">Fusarium coffeatum</name>
    <dbReference type="NCBI Taxonomy" id="231269"/>
    <lineage>
        <taxon>Eukaryota</taxon>
        <taxon>Fungi</taxon>
        <taxon>Dikarya</taxon>
        <taxon>Ascomycota</taxon>
        <taxon>Pezizomycotina</taxon>
        <taxon>Sordariomycetes</taxon>
        <taxon>Hypocreomycetidae</taxon>
        <taxon>Hypocreales</taxon>
        <taxon>Nectriaceae</taxon>
        <taxon>Fusarium</taxon>
        <taxon>Fusarium incarnatum-equiseti species complex</taxon>
    </lineage>
</organism>
<dbReference type="PANTHER" id="PTHR38788:SF3">
    <property type="entry name" value="CLR5 DOMAIN-CONTAINING PROTEIN"/>
    <property type="match status" value="1"/>
</dbReference>
<sequence>MDNWTTFPDLFEQFLTDQQSPAYPFGHPLSHEFVRGNELASHDSISAQQATNLFEPLNPLSFAKEHLVPVPQNTGIVSTNDAELTAAAMGPPPKGRKKKAPTLRAKDWEPYKARILELHDAQELPLAKVKEMIEEEFGFSAELRQYRTRITQWGKDKNIKPAEMTAIVRKRQQRRLVDVDKGEQIFSIRGRNVEPHKIDRWMVRHEVSQTSLYAPSPVASTPSAIICRTISERGSVAPSPVYSTRSLGFSPRTRSTIPSPTTYSPLAFMPGMGHPQSSAFDIQEHAYIYQPAIPLVDHSSASNVIPLDQPPRRYKQVEEEGVREALSVAENSFGAYHSQTLELRIKLGGILVEQGRYKHAEETARKTVEDCENNENALIIKFNALQLLSEVLHVQGSCHQAQKLQESLLEWGKINLGEGCLSVLRCMIELSWNYVNHGNTEESEELGAQALKISKEIFGESHHKTMPTERGWRARATIADEDHDDSRRQTSFYYRLHV</sequence>
<dbReference type="InterPro" id="IPR025676">
    <property type="entry name" value="Clr5_dom"/>
</dbReference>
<protein>
    <recommendedName>
        <fullName evidence="1">Clr5 domain-containing protein</fullName>
    </recommendedName>
</protein>
<name>A0A366SCP0_9HYPO</name>
<dbReference type="Pfam" id="PF14420">
    <property type="entry name" value="Clr5"/>
    <property type="match status" value="1"/>
</dbReference>
<dbReference type="Proteomes" id="UP000253153">
    <property type="component" value="Unassembled WGS sequence"/>
</dbReference>
<proteinExistence type="predicted"/>
<dbReference type="RefSeq" id="XP_031021016.1">
    <property type="nucleotide sequence ID" value="XM_031154870.1"/>
</dbReference>
<dbReference type="InterPro" id="IPR011990">
    <property type="entry name" value="TPR-like_helical_dom_sf"/>
</dbReference>
<comment type="caution">
    <text evidence="2">The sequence shown here is derived from an EMBL/GenBank/DDBJ whole genome shotgun (WGS) entry which is preliminary data.</text>
</comment>
<dbReference type="AlphaFoldDB" id="A0A366SCP0"/>
<feature type="domain" description="Clr5" evidence="1">
    <location>
        <begin position="105"/>
        <end position="157"/>
    </location>
</feature>
<dbReference type="Pfam" id="PF13374">
    <property type="entry name" value="TPR_10"/>
    <property type="match status" value="1"/>
</dbReference>
<gene>
    <name evidence="2" type="ORF">FIESC28_00719</name>
</gene>
<reference evidence="2 3" key="1">
    <citation type="submission" date="2018-06" db="EMBL/GenBank/DDBJ databases">
        <title>Fusarium incarnatum-equiseti species complex species 28.</title>
        <authorList>
            <person name="Gardiner D.M."/>
        </authorList>
    </citation>
    <scope>NUCLEOTIDE SEQUENCE [LARGE SCALE GENOMIC DNA]</scope>
    <source>
        <strain evidence="2 3">FIESC_28</strain>
    </source>
</reference>
<keyword evidence="3" id="KW-1185">Reference proteome</keyword>
<evidence type="ECO:0000313" key="2">
    <source>
        <dbReference type="EMBL" id="RBR26425.1"/>
    </source>
</evidence>
<dbReference type="OrthoDB" id="5986190at2759"/>
<dbReference type="PANTHER" id="PTHR38788">
    <property type="entry name" value="CLR5 DOMAIN-CONTAINING PROTEIN"/>
    <property type="match status" value="1"/>
</dbReference>
<dbReference type="GeneID" id="41990166"/>
<dbReference type="Gene3D" id="1.25.40.10">
    <property type="entry name" value="Tetratricopeptide repeat domain"/>
    <property type="match status" value="1"/>
</dbReference>
<evidence type="ECO:0000313" key="3">
    <source>
        <dbReference type="Proteomes" id="UP000253153"/>
    </source>
</evidence>
<accession>A0A366SCP0</accession>
<evidence type="ECO:0000259" key="1">
    <source>
        <dbReference type="Pfam" id="PF14420"/>
    </source>
</evidence>
<dbReference type="EMBL" id="QKXC01000020">
    <property type="protein sequence ID" value="RBR26425.1"/>
    <property type="molecule type" value="Genomic_DNA"/>
</dbReference>
<dbReference type="SUPFAM" id="SSF48452">
    <property type="entry name" value="TPR-like"/>
    <property type="match status" value="1"/>
</dbReference>